<gene>
    <name evidence="16" type="ORF">ACFFI0_15570</name>
</gene>
<keyword evidence="5" id="KW-1003">Cell membrane</keyword>
<evidence type="ECO:0000256" key="7">
    <source>
        <dbReference type="ARBA" id="ARBA00022692"/>
    </source>
</evidence>
<feature type="transmembrane region" description="Helical" evidence="14">
    <location>
        <begin position="51"/>
        <end position="74"/>
    </location>
</feature>
<feature type="transmembrane region" description="Helical" evidence="14">
    <location>
        <begin position="297"/>
        <end position="317"/>
    </location>
</feature>
<feature type="transmembrane region" description="Helical" evidence="14">
    <location>
        <begin position="12"/>
        <end position="31"/>
    </location>
</feature>
<feature type="transmembrane region" description="Helical" evidence="14">
    <location>
        <begin position="447"/>
        <end position="468"/>
    </location>
</feature>
<keyword evidence="11" id="KW-0046">Antibiotic resistance</keyword>
<keyword evidence="6" id="KW-0808">Transferase</keyword>
<dbReference type="RefSeq" id="WP_130855738.1">
    <property type="nucleotide sequence ID" value="NZ_JBHLWO010000002.1"/>
</dbReference>
<keyword evidence="10 14" id="KW-0472">Membrane</keyword>
<name>A0ABV6HLL6_9SPHI</name>
<comment type="caution">
    <text evidence="16">The sequence shown here is derived from an EMBL/GenBank/DDBJ whole genome shotgun (WGS) entry which is preliminary data.</text>
</comment>
<dbReference type="EMBL" id="JBHLWO010000002">
    <property type="protein sequence ID" value="MFC0319740.1"/>
    <property type="molecule type" value="Genomic_DNA"/>
</dbReference>
<feature type="transmembrane region" description="Helical" evidence="14">
    <location>
        <begin position="329"/>
        <end position="349"/>
    </location>
</feature>
<dbReference type="InterPro" id="IPR022791">
    <property type="entry name" value="L-PG_synthase/AglD"/>
</dbReference>
<feature type="transmembrane region" description="Helical" evidence="14">
    <location>
        <begin position="95"/>
        <end position="112"/>
    </location>
</feature>
<keyword evidence="17" id="KW-1185">Reference proteome</keyword>
<organism evidence="16 17">
    <name type="scientific">Olivibacter oleidegradans</name>
    <dbReference type="NCBI Taxonomy" id="760123"/>
    <lineage>
        <taxon>Bacteria</taxon>
        <taxon>Pseudomonadati</taxon>
        <taxon>Bacteroidota</taxon>
        <taxon>Sphingobacteriia</taxon>
        <taxon>Sphingobacteriales</taxon>
        <taxon>Sphingobacteriaceae</taxon>
        <taxon>Olivibacter</taxon>
    </lineage>
</organism>
<dbReference type="PANTHER" id="PTHR34697">
    <property type="entry name" value="PHOSPHATIDYLGLYCEROL LYSYLTRANSFERASE"/>
    <property type="match status" value="1"/>
</dbReference>
<protein>
    <recommendedName>
        <fullName evidence="4">Phosphatidylglycerol lysyltransferase</fullName>
        <ecNumber evidence="3">2.3.2.3</ecNumber>
    </recommendedName>
    <alternativeName>
        <fullName evidence="12">Lysylphosphatidylglycerol synthase</fullName>
    </alternativeName>
</protein>
<comment type="similarity">
    <text evidence="2">Belongs to the LPG synthase family.</text>
</comment>
<evidence type="ECO:0000256" key="4">
    <source>
        <dbReference type="ARBA" id="ARBA00021546"/>
    </source>
</evidence>
<dbReference type="SUPFAM" id="SSF55729">
    <property type="entry name" value="Acyl-CoA N-acyltransferases (Nat)"/>
    <property type="match status" value="1"/>
</dbReference>
<keyword evidence="8 14" id="KW-1133">Transmembrane helix</keyword>
<feature type="transmembrane region" description="Helical" evidence="14">
    <location>
        <begin position="217"/>
        <end position="238"/>
    </location>
</feature>
<evidence type="ECO:0000256" key="13">
    <source>
        <dbReference type="ARBA" id="ARBA00047540"/>
    </source>
</evidence>
<feature type="transmembrane region" description="Helical" evidence="14">
    <location>
        <begin position="132"/>
        <end position="154"/>
    </location>
</feature>
<feature type="transmembrane region" description="Helical" evidence="14">
    <location>
        <begin position="507"/>
        <end position="528"/>
    </location>
</feature>
<feature type="transmembrane region" description="Helical" evidence="14">
    <location>
        <begin position="166"/>
        <end position="184"/>
    </location>
</feature>
<evidence type="ECO:0000313" key="17">
    <source>
        <dbReference type="Proteomes" id="UP001589774"/>
    </source>
</evidence>
<feature type="domain" description="Phosphatidylglycerol lysyltransferase C-terminal" evidence="15">
    <location>
        <begin position="555"/>
        <end position="841"/>
    </location>
</feature>
<evidence type="ECO:0000256" key="2">
    <source>
        <dbReference type="ARBA" id="ARBA00008627"/>
    </source>
</evidence>
<evidence type="ECO:0000256" key="10">
    <source>
        <dbReference type="ARBA" id="ARBA00023136"/>
    </source>
</evidence>
<evidence type="ECO:0000256" key="11">
    <source>
        <dbReference type="ARBA" id="ARBA00023251"/>
    </source>
</evidence>
<sequence length="860" mass="98242">MSSLINRFKQHNYYVKEIIGLLFVLFGIYFLKQQREELIKVKETTVQSDPLWVLIGIIGVLLYILLQALMYVHSFKTVGKTLSIRLATQLFLKRNLLSVFLPGGGVTSLAFFTKEIERTGISKTKINFASYIYGVIGIISVVLFAFPVILYISFTNQRYGGEWETLLALCLLLFLIGYISYDIYVEGSFYRWLLPRFPALEAVVLELKNGHFSKQQLGLTLLYSILIELVGIIHLLLAMKALHLQYDVSAAILGYVIATLFLCISPFLRGLGAVEVSLVVVLNRFDFSTTESLSITFLYRLFEFWLPLLLGVFSFVFQKGNLILRIFPSVLLFTLGIVNIASVLTPAIASRVKTLHRFIPNDTIHFSNYMVLLIGLLLLICSAFLIKGLRNAWLIALLLSSLSFIGHLTKAIDYEEASLALFTIVTLSVTYKQYYIKGDKKLQTFSITTSLIVICAVLIYGTIGFYLLKANHFHENFSILDSFVNTLACLILVDTTYLNPHTEFARLFVYSINLFGALAILMLFYSFIQPYIFKTKRNEEELIRAHAVITNYGKSAVDHFKLANDKLFFFPADIDSMIAYKIANSFAVVLHEPVCFDSPLVKEQTIYAFERFCQQNSLKAIYYRVDEDNLEFYRSIKKKALPIGQEAIVDLSRFNLEGKSNKSLRNALNNIEKKGFITKIYTPPIKDGLLQKLKSVSDEWLIMLNREEMVFSQGAFNETELKQHTIITLENTDEKVVSFLNIIPDYMPGETTYDLIRKTADAPSGNMDCILIKLIEYAQQQGFKSLNMGLAPFSGIDSPTDIPQRTIKFAYEKLQQFKHYKGLREFKDKYNPTWHTKYLIYSNDYDLLHIPLALNKVMKA</sequence>
<feature type="transmembrane region" description="Helical" evidence="14">
    <location>
        <begin position="369"/>
        <end position="386"/>
    </location>
</feature>
<dbReference type="InterPro" id="IPR016181">
    <property type="entry name" value="Acyl_CoA_acyltransferase"/>
</dbReference>
<dbReference type="Pfam" id="PF03706">
    <property type="entry name" value="LPG_synthase_TM"/>
    <property type="match status" value="1"/>
</dbReference>
<dbReference type="InterPro" id="IPR024320">
    <property type="entry name" value="LPG_synthase_C"/>
</dbReference>
<evidence type="ECO:0000256" key="5">
    <source>
        <dbReference type="ARBA" id="ARBA00022475"/>
    </source>
</evidence>
<comment type="catalytic activity">
    <reaction evidence="13">
        <text>L-lysyl-tRNA(Lys) + a 1,2-diacyl-sn-glycero-3-phospho-(1'-sn-glycerol) = a 1,2-diacyl-sn-glycero-3-phospho-1'-(3'-O-L-lysyl)-sn-glycerol + tRNA(Lys)</text>
        <dbReference type="Rhea" id="RHEA:10668"/>
        <dbReference type="Rhea" id="RHEA-COMP:9696"/>
        <dbReference type="Rhea" id="RHEA-COMP:9697"/>
        <dbReference type="ChEBI" id="CHEBI:64716"/>
        <dbReference type="ChEBI" id="CHEBI:75792"/>
        <dbReference type="ChEBI" id="CHEBI:78442"/>
        <dbReference type="ChEBI" id="CHEBI:78529"/>
        <dbReference type="EC" id="2.3.2.3"/>
    </reaction>
</comment>
<evidence type="ECO:0000256" key="12">
    <source>
        <dbReference type="ARBA" id="ARBA00031899"/>
    </source>
</evidence>
<evidence type="ECO:0000256" key="8">
    <source>
        <dbReference type="ARBA" id="ARBA00022989"/>
    </source>
</evidence>
<evidence type="ECO:0000256" key="6">
    <source>
        <dbReference type="ARBA" id="ARBA00022679"/>
    </source>
</evidence>
<comment type="subcellular location">
    <subcellularLocation>
        <location evidence="1">Cell membrane</location>
        <topology evidence="1">Multi-pass membrane protein</topology>
    </subcellularLocation>
</comment>
<accession>A0ABV6HLL6</accession>
<dbReference type="EC" id="2.3.2.3" evidence="3"/>
<evidence type="ECO:0000256" key="9">
    <source>
        <dbReference type="ARBA" id="ARBA00023098"/>
    </source>
</evidence>
<proteinExistence type="inferred from homology"/>
<keyword evidence="7 14" id="KW-0812">Transmembrane</keyword>
<dbReference type="Proteomes" id="UP001589774">
    <property type="component" value="Unassembled WGS sequence"/>
</dbReference>
<evidence type="ECO:0000256" key="14">
    <source>
        <dbReference type="SAM" id="Phobius"/>
    </source>
</evidence>
<keyword evidence="9" id="KW-0443">Lipid metabolism</keyword>
<evidence type="ECO:0000256" key="3">
    <source>
        <dbReference type="ARBA" id="ARBA00012014"/>
    </source>
</evidence>
<evidence type="ECO:0000259" key="15">
    <source>
        <dbReference type="Pfam" id="PF09924"/>
    </source>
</evidence>
<feature type="transmembrane region" description="Helical" evidence="14">
    <location>
        <begin position="418"/>
        <end position="435"/>
    </location>
</feature>
<reference evidence="16 17" key="1">
    <citation type="submission" date="2024-09" db="EMBL/GenBank/DDBJ databases">
        <authorList>
            <person name="Sun Q."/>
            <person name="Mori K."/>
        </authorList>
    </citation>
    <scope>NUCLEOTIDE SEQUENCE [LARGE SCALE GENOMIC DNA]</scope>
    <source>
        <strain evidence="16 17">CCM 7765</strain>
    </source>
</reference>
<evidence type="ECO:0000313" key="16">
    <source>
        <dbReference type="EMBL" id="MFC0319740.1"/>
    </source>
</evidence>
<dbReference type="Pfam" id="PF09924">
    <property type="entry name" value="LPG_synthase_C"/>
    <property type="match status" value="1"/>
</dbReference>
<feature type="transmembrane region" description="Helical" evidence="14">
    <location>
        <begin position="393"/>
        <end position="412"/>
    </location>
</feature>
<feature type="transmembrane region" description="Helical" evidence="14">
    <location>
        <begin position="250"/>
        <end position="268"/>
    </location>
</feature>
<dbReference type="PANTHER" id="PTHR34697:SF2">
    <property type="entry name" value="PHOSPHATIDYLGLYCEROL LYSYLTRANSFERASE"/>
    <property type="match status" value="1"/>
</dbReference>
<evidence type="ECO:0000256" key="1">
    <source>
        <dbReference type="ARBA" id="ARBA00004651"/>
    </source>
</evidence>
<dbReference type="InterPro" id="IPR051211">
    <property type="entry name" value="PG_lysyltransferase"/>
</dbReference>